<feature type="domain" description="Glycosyl transferase family 1" evidence="1">
    <location>
        <begin position="164"/>
        <end position="337"/>
    </location>
</feature>
<dbReference type="Pfam" id="PF00534">
    <property type="entry name" value="Glycos_transf_1"/>
    <property type="match status" value="1"/>
</dbReference>
<dbReference type="AlphaFoldDB" id="A0A0G1KC78"/>
<comment type="caution">
    <text evidence="3">The sequence shown here is derived from an EMBL/GenBank/DDBJ whole genome shotgun (WGS) entry which is preliminary data.</text>
</comment>
<dbReference type="Gene3D" id="3.40.50.2000">
    <property type="entry name" value="Glycogen Phosphorylase B"/>
    <property type="match status" value="2"/>
</dbReference>
<evidence type="ECO:0000313" key="3">
    <source>
        <dbReference type="EMBL" id="KKT81198.1"/>
    </source>
</evidence>
<dbReference type="SUPFAM" id="SSF53756">
    <property type="entry name" value="UDP-Glycosyltransferase/glycogen phosphorylase"/>
    <property type="match status" value="1"/>
</dbReference>
<dbReference type="PANTHER" id="PTHR12526">
    <property type="entry name" value="GLYCOSYLTRANSFERASE"/>
    <property type="match status" value="1"/>
</dbReference>
<evidence type="ECO:0000259" key="1">
    <source>
        <dbReference type="Pfam" id="PF00534"/>
    </source>
</evidence>
<proteinExistence type="predicted"/>
<sequence length="367" mass="41143">MKICILTQTFNPRAGAGVFTSNIVDGVMRDRPGVEFSIITGEDYIKPSVHKILKNWFYIRNKIREADLVHAIDGYPYGVIACLANIGISKSVVITTIGSGSIRKLGSFGWRPCLLRWAYRRATRVTAISQYVAGEIKKVLPRLSIKVINPGVDYDFYAGKSNKDGSDIYTGFEYIITQGEFKRRKGYTEILPIVKKIMDVYPEIRYIIVADARDNRPYQKELYALMDKLGIRSKVIIKSGLSQEELREVYRNAILYLTLPVNIDGDIEGFGMAITEAAATGTPAIVGKGSGADDAVSDGQSGFLVDGEDEEQVVEKILSIVDNKQLRERLSNGAKKWASENSWENKVKQYIDLYEKNINTHISRPYC</sequence>
<reference evidence="3 4" key="1">
    <citation type="journal article" date="2015" name="Nature">
        <title>rRNA introns, odd ribosomes, and small enigmatic genomes across a large radiation of phyla.</title>
        <authorList>
            <person name="Brown C.T."/>
            <person name="Hug L.A."/>
            <person name="Thomas B.C."/>
            <person name="Sharon I."/>
            <person name="Castelle C.J."/>
            <person name="Singh A."/>
            <person name="Wilkins M.J."/>
            <person name="Williams K.H."/>
            <person name="Banfield J.F."/>
        </authorList>
    </citation>
    <scope>NUCLEOTIDE SEQUENCE [LARGE SCALE GENOMIC DNA]</scope>
</reference>
<dbReference type="GO" id="GO:0016757">
    <property type="term" value="F:glycosyltransferase activity"/>
    <property type="evidence" value="ECO:0007669"/>
    <property type="project" value="InterPro"/>
</dbReference>
<gene>
    <name evidence="3" type="ORF">UW78_C0014G0003</name>
</gene>
<keyword evidence="3" id="KW-0808">Transferase</keyword>
<dbReference type="Pfam" id="PF13439">
    <property type="entry name" value="Glyco_transf_4"/>
    <property type="match status" value="1"/>
</dbReference>
<protein>
    <submittedName>
        <fullName evidence="3">Glycosyl transferase group 1</fullName>
    </submittedName>
</protein>
<dbReference type="InterPro" id="IPR001296">
    <property type="entry name" value="Glyco_trans_1"/>
</dbReference>
<name>A0A0G1KC78_9BACT</name>
<accession>A0A0G1KC78</accession>
<feature type="domain" description="Glycosyltransferase subfamily 4-like N-terminal" evidence="2">
    <location>
        <begin position="47"/>
        <end position="155"/>
    </location>
</feature>
<dbReference type="EMBL" id="LCJQ01000014">
    <property type="protein sequence ID" value="KKT81198.1"/>
    <property type="molecule type" value="Genomic_DNA"/>
</dbReference>
<evidence type="ECO:0000259" key="2">
    <source>
        <dbReference type="Pfam" id="PF13439"/>
    </source>
</evidence>
<dbReference type="InterPro" id="IPR028098">
    <property type="entry name" value="Glyco_trans_4-like_N"/>
</dbReference>
<evidence type="ECO:0000313" key="4">
    <source>
        <dbReference type="Proteomes" id="UP000034595"/>
    </source>
</evidence>
<dbReference type="CDD" id="cd03801">
    <property type="entry name" value="GT4_PimA-like"/>
    <property type="match status" value="1"/>
</dbReference>
<dbReference type="Proteomes" id="UP000034595">
    <property type="component" value="Unassembled WGS sequence"/>
</dbReference>
<organism evidence="3 4">
    <name type="scientific">Candidatus Azambacteria bacterium GW2011_GWA1_44_9</name>
    <dbReference type="NCBI Taxonomy" id="1618610"/>
    <lineage>
        <taxon>Bacteria</taxon>
        <taxon>Candidatus Azamiibacteriota</taxon>
    </lineage>
</organism>